<feature type="transmembrane region" description="Helical" evidence="1">
    <location>
        <begin position="168"/>
        <end position="188"/>
    </location>
</feature>
<keyword evidence="4" id="KW-1185">Reference proteome</keyword>
<keyword evidence="1" id="KW-0472">Membrane</keyword>
<keyword evidence="1" id="KW-1133">Transmembrane helix</keyword>
<dbReference type="Pfam" id="PF01569">
    <property type="entry name" value="PAP2"/>
    <property type="match status" value="1"/>
</dbReference>
<name>A0ABV7N301_9STAP</name>
<feature type="transmembrane region" description="Helical" evidence="1">
    <location>
        <begin position="63"/>
        <end position="87"/>
    </location>
</feature>
<keyword evidence="1" id="KW-0812">Transmembrane</keyword>
<dbReference type="PANTHER" id="PTHR14969">
    <property type="entry name" value="SPHINGOSINE-1-PHOSPHATE PHOSPHOHYDROLASE"/>
    <property type="match status" value="1"/>
</dbReference>
<reference evidence="4" key="1">
    <citation type="journal article" date="2019" name="Int. J. Syst. Evol. Microbiol.">
        <title>The Global Catalogue of Microorganisms (GCM) 10K type strain sequencing project: providing services to taxonomists for standard genome sequencing and annotation.</title>
        <authorList>
            <consortium name="The Broad Institute Genomics Platform"/>
            <consortium name="The Broad Institute Genome Sequencing Center for Infectious Disease"/>
            <person name="Wu L."/>
            <person name="Ma J."/>
        </authorList>
    </citation>
    <scope>NUCLEOTIDE SEQUENCE [LARGE SCALE GENOMIC DNA]</scope>
    <source>
        <strain evidence="4">CCM 7756</strain>
    </source>
</reference>
<proteinExistence type="predicted"/>
<comment type="caution">
    <text evidence="3">The sequence shown here is derived from an EMBL/GenBank/DDBJ whole genome shotgun (WGS) entry which is preliminary data.</text>
</comment>
<evidence type="ECO:0000259" key="2">
    <source>
        <dbReference type="SMART" id="SM00014"/>
    </source>
</evidence>
<dbReference type="InterPro" id="IPR000326">
    <property type="entry name" value="PAP2/HPO"/>
</dbReference>
<dbReference type="Proteomes" id="UP001595637">
    <property type="component" value="Unassembled WGS sequence"/>
</dbReference>
<dbReference type="EMBL" id="JBHRVQ010000001">
    <property type="protein sequence ID" value="MFC3387456.1"/>
    <property type="molecule type" value="Genomic_DNA"/>
</dbReference>
<dbReference type="SMART" id="SM00014">
    <property type="entry name" value="acidPPc"/>
    <property type="match status" value="1"/>
</dbReference>
<evidence type="ECO:0000313" key="4">
    <source>
        <dbReference type="Proteomes" id="UP001595637"/>
    </source>
</evidence>
<feature type="domain" description="Phosphatidic acid phosphatase type 2/haloperoxidase" evidence="2">
    <location>
        <begin position="97"/>
        <end position="209"/>
    </location>
</feature>
<evidence type="ECO:0000256" key="1">
    <source>
        <dbReference type="SAM" id="Phobius"/>
    </source>
</evidence>
<sequence>MKEENKNIGLPVLVLTIGLGIVVLFTWLFSELSEMLIEEELQGFDSRITLFFDRSASPALDTFYTIVTELGSVEFLAAASIILILFLWFKMKDIWGIMLFSAALGGGGILTAVMKESYERNRPSINEAVDATGFSFPSGHAVGSLIFYGFVAYLIVRSSRQKGFKIWVLVLSVILILLIGASRIYLGAHFPSDIVAGYTVGTIWLILCLMVLEWIEWQSNSDVRPVHTMRKILGAIYKKSREKFKR</sequence>
<gene>
    <name evidence="3" type="ORF">ACFOEO_02430</name>
</gene>
<dbReference type="SUPFAM" id="SSF48317">
    <property type="entry name" value="Acid phosphatase/Vanadium-dependent haloperoxidase"/>
    <property type="match status" value="1"/>
</dbReference>
<feature type="transmembrane region" description="Helical" evidence="1">
    <location>
        <begin position="12"/>
        <end position="30"/>
    </location>
</feature>
<dbReference type="RefSeq" id="WP_380651379.1">
    <property type="nucleotide sequence ID" value="NZ_JBHRVQ010000001.1"/>
</dbReference>
<protein>
    <submittedName>
        <fullName evidence="3">Phosphatase PAP2 family protein</fullName>
    </submittedName>
</protein>
<feature type="transmembrane region" description="Helical" evidence="1">
    <location>
        <begin position="94"/>
        <end position="114"/>
    </location>
</feature>
<evidence type="ECO:0000313" key="3">
    <source>
        <dbReference type="EMBL" id="MFC3387456.1"/>
    </source>
</evidence>
<organism evidence="3 4">
    <name type="scientific">Salinicoccus sesuvii</name>
    <dbReference type="NCBI Taxonomy" id="868281"/>
    <lineage>
        <taxon>Bacteria</taxon>
        <taxon>Bacillati</taxon>
        <taxon>Bacillota</taxon>
        <taxon>Bacilli</taxon>
        <taxon>Bacillales</taxon>
        <taxon>Staphylococcaceae</taxon>
        <taxon>Salinicoccus</taxon>
    </lineage>
</organism>
<accession>A0ABV7N301</accession>
<feature type="transmembrane region" description="Helical" evidence="1">
    <location>
        <begin position="194"/>
        <end position="215"/>
    </location>
</feature>
<dbReference type="InterPro" id="IPR036938">
    <property type="entry name" value="PAP2/HPO_sf"/>
</dbReference>
<dbReference type="PANTHER" id="PTHR14969:SF13">
    <property type="entry name" value="AT30094P"/>
    <property type="match status" value="1"/>
</dbReference>
<dbReference type="CDD" id="cd03392">
    <property type="entry name" value="PAP2_like_2"/>
    <property type="match status" value="1"/>
</dbReference>
<feature type="transmembrane region" description="Helical" evidence="1">
    <location>
        <begin position="134"/>
        <end position="156"/>
    </location>
</feature>
<dbReference type="Gene3D" id="1.20.144.10">
    <property type="entry name" value="Phosphatidic acid phosphatase type 2/haloperoxidase"/>
    <property type="match status" value="2"/>
</dbReference>